<organism evidence="3 4">
    <name type="scientific">Halochromatium salexigens</name>
    <name type="common">Chromatium salexigens</name>
    <dbReference type="NCBI Taxonomy" id="49447"/>
    <lineage>
        <taxon>Bacteria</taxon>
        <taxon>Pseudomonadati</taxon>
        <taxon>Pseudomonadota</taxon>
        <taxon>Gammaproteobacteria</taxon>
        <taxon>Chromatiales</taxon>
        <taxon>Chromatiaceae</taxon>
        <taxon>Halochromatium</taxon>
    </lineage>
</organism>
<dbReference type="Pfam" id="PF13116">
    <property type="entry name" value="YhdP"/>
    <property type="match status" value="1"/>
</dbReference>
<evidence type="ECO:0000313" key="4">
    <source>
        <dbReference type="Proteomes" id="UP001296967"/>
    </source>
</evidence>
<feature type="domain" description="YhdP central" evidence="2">
    <location>
        <begin position="21"/>
        <end position="721"/>
    </location>
</feature>
<dbReference type="EMBL" id="NHSF01000093">
    <property type="protein sequence ID" value="MBK5932340.1"/>
    <property type="molecule type" value="Genomic_DNA"/>
</dbReference>
<sequence>QPAAPQAPGLRSAEQTEPLRWPPLREVAASLRFENRRLEIAVPSAEILNTQVDAGHLRMPDLWNPTYLEIDARGTGPLADGRHVLATTPLANQLGGLARAIDVSGNGDIALQLGVPLNKALPFRYSGELLWEPTSAPNTERTLRLKGTDLQFSGIEGRLRFDDETGIDADEIRANLGRQALEIEVETHGGGSDEARTEIGLHGQTPVARLAEALPSTLWPFANGEFDWHLGLSLRNRDAVQQTPPIDFKLSSKLQGLALSVPAPIGKSASEPRAFRLSGRYQDQWPLPLRVDYAELGALIEIDRAPDGTLAPQRLAIDLSGQPAALPPARSIEIGGALESLDLDPWLDWAAGTDLTALRDGDADDQLQLLPVRLDIDDLRFNALRLNDLEAVLRPQADGRWEIQFNAEQSGHGEIRLPASESQNPLRIRLERLDLRPLVEARGAETEARTADTRADPRTFGRLDLEVEQLHYGDDLLGRLSIQSEPRADGVRFETLSLKGPHVDAGAQAEWLIDATDYVETSLELDANSSAIGELLRESGFYSALSGAAGHVQLDLSWPGGPGDLSLARARGRLDLEVGSGRMLDMEPGVGRMLGILNTGALSRRLSLDFSDLFEDGFTFDRIQGEITIGSGKARIRTLSILAPPADIEISGRTDLVEGVLDQAVVVTPEIGVGLALAGTLAGGPVVGAAVFLADQVTDGAVERLGRYAYRVTGPWRDPLIRRVDTGGSPSVGNLFVGDADETEEKVERKPSAGTTNAAPATREKTSSPFLEDF</sequence>
<feature type="non-terminal residue" evidence="3">
    <location>
        <position position="1"/>
    </location>
</feature>
<dbReference type="InterPro" id="IPR025263">
    <property type="entry name" value="YhdP_central"/>
</dbReference>
<name>A0AAJ0XIF3_HALSE</name>
<protein>
    <recommendedName>
        <fullName evidence="2">YhdP central domain-containing protein</fullName>
    </recommendedName>
</protein>
<dbReference type="PANTHER" id="PTHR38690">
    <property type="entry name" value="PROTEASE-RELATED"/>
    <property type="match status" value="1"/>
</dbReference>
<evidence type="ECO:0000256" key="1">
    <source>
        <dbReference type="SAM" id="MobiDB-lite"/>
    </source>
</evidence>
<dbReference type="AlphaFoldDB" id="A0AAJ0XIF3"/>
<gene>
    <name evidence="3" type="ORF">CCR82_17855</name>
</gene>
<accession>A0AAJ0XIF3</accession>
<evidence type="ECO:0000259" key="2">
    <source>
        <dbReference type="Pfam" id="PF13116"/>
    </source>
</evidence>
<dbReference type="Proteomes" id="UP001296967">
    <property type="component" value="Unassembled WGS sequence"/>
</dbReference>
<dbReference type="InterPro" id="IPR011836">
    <property type="entry name" value="YhdP"/>
</dbReference>
<proteinExistence type="predicted"/>
<feature type="region of interest" description="Disordered" evidence="1">
    <location>
        <begin position="732"/>
        <end position="774"/>
    </location>
</feature>
<dbReference type="PANTHER" id="PTHR38690:SF1">
    <property type="entry name" value="PROTEASE"/>
    <property type="match status" value="1"/>
</dbReference>
<comment type="caution">
    <text evidence="3">The sequence shown here is derived from an EMBL/GenBank/DDBJ whole genome shotgun (WGS) entry which is preliminary data.</text>
</comment>
<reference evidence="3" key="1">
    <citation type="submission" date="2017-05" db="EMBL/GenBank/DDBJ databases">
        <authorList>
            <person name="Imhoff J.F."/>
            <person name="Rahn T."/>
            <person name="Kuenzel S."/>
            <person name="Neulinger S.C."/>
        </authorList>
    </citation>
    <scope>NUCLEOTIDE SEQUENCE</scope>
    <source>
        <strain evidence="3">DSM 4395</strain>
    </source>
</reference>
<dbReference type="RefSeq" id="WP_201247190.1">
    <property type="nucleotide sequence ID" value="NZ_NHSF01000093.1"/>
</dbReference>
<reference evidence="3" key="2">
    <citation type="journal article" date="2020" name="Microorganisms">
        <title>Osmotic Adaptation and Compatible Solute Biosynthesis of Phototrophic Bacteria as Revealed from Genome Analyses.</title>
        <authorList>
            <person name="Imhoff J.F."/>
            <person name="Rahn T."/>
            <person name="Kunzel S."/>
            <person name="Keller A."/>
            <person name="Neulinger S.C."/>
        </authorList>
    </citation>
    <scope>NUCLEOTIDE SEQUENCE</scope>
    <source>
        <strain evidence="3">DSM 4395</strain>
    </source>
</reference>
<keyword evidence="4" id="KW-1185">Reference proteome</keyword>
<evidence type="ECO:0000313" key="3">
    <source>
        <dbReference type="EMBL" id="MBK5932340.1"/>
    </source>
</evidence>